<evidence type="ECO:0000313" key="3">
    <source>
        <dbReference type="Proteomes" id="UP001162029"/>
    </source>
</evidence>
<dbReference type="PANTHER" id="PTHR12790">
    <property type="entry name" value="TRANSCRIPTION INITIATION FACTOR IA RRN3"/>
    <property type="match status" value="1"/>
</dbReference>
<dbReference type="GO" id="GO:0001181">
    <property type="term" value="F:RNA polymerase I general transcription initiation factor activity"/>
    <property type="evidence" value="ECO:0007669"/>
    <property type="project" value="InterPro"/>
</dbReference>
<dbReference type="Pfam" id="PF05327">
    <property type="entry name" value="RRN3"/>
    <property type="match status" value="1"/>
</dbReference>
<accession>A0AAV0V3J4</accession>
<protein>
    <submittedName>
        <fullName evidence="2">Uncharacterized protein</fullName>
    </submittedName>
</protein>
<name>A0AAV0V3J4_9STRA</name>
<comment type="caution">
    <text evidence="2">The sequence shown here is derived from an EMBL/GenBank/DDBJ whole genome shotgun (WGS) entry which is preliminary data.</text>
</comment>
<dbReference type="InterPro" id="IPR007991">
    <property type="entry name" value="RNA_pol_I_trans_ini_fac_RRN3"/>
</dbReference>
<organism evidence="2 3">
    <name type="scientific">Peronospora destructor</name>
    <dbReference type="NCBI Taxonomy" id="86335"/>
    <lineage>
        <taxon>Eukaryota</taxon>
        <taxon>Sar</taxon>
        <taxon>Stramenopiles</taxon>
        <taxon>Oomycota</taxon>
        <taxon>Peronosporomycetes</taxon>
        <taxon>Peronosporales</taxon>
        <taxon>Peronosporaceae</taxon>
        <taxon>Peronospora</taxon>
    </lineage>
</organism>
<dbReference type="AlphaFoldDB" id="A0AAV0V3J4"/>
<sequence>MAGSEASFVSALLVTPSPTEEEIVSMHRFIENALDLLLKGNAKSYHYLIQQLTLIPAPIATRRKIFRALPRCISTMAREPRAYRTLLDVLFKFDLLASGDPQEVDDYTSFIVHLVSSNTVYVVPTLHMLVRNMRRPQVKELSPELRALAEDRAKQATRGQKNCC</sequence>
<dbReference type="Proteomes" id="UP001162029">
    <property type="component" value="Unassembled WGS sequence"/>
</dbReference>
<proteinExistence type="inferred from homology"/>
<evidence type="ECO:0000256" key="1">
    <source>
        <dbReference type="ARBA" id="ARBA00010098"/>
    </source>
</evidence>
<dbReference type="GO" id="GO:0006361">
    <property type="term" value="P:transcription initiation at RNA polymerase I promoter"/>
    <property type="evidence" value="ECO:0007669"/>
    <property type="project" value="InterPro"/>
</dbReference>
<dbReference type="PANTHER" id="PTHR12790:SF0">
    <property type="entry name" value="RNA POLYMERASE I-SPECIFIC TRANSCRIPTION INITIATION FACTOR RRN3-RELATED"/>
    <property type="match status" value="1"/>
</dbReference>
<dbReference type="GO" id="GO:0001042">
    <property type="term" value="F:RNA polymerase I core binding"/>
    <property type="evidence" value="ECO:0007669"/>
    <property type="project" value="TreeGrafter"/>
</dbReference>
<evidence type="ECO:0000313" key="2">
    <source>
        <dbReference type="EMBL" id="CAI5742560.1"/>
    </source>
</evidence>
<gene>
    <name evidence="2" type="ORF">PDE001_LOCUS8311</name>
</gene>
<keyword evidence="3" id="KW-1185">Reference proteome</keyword>
<comment type="similarity">
    <text evidence="1">Belongs to the RRN3 family.</text>
</comment>
<dbReference type="GO" id="GO:0005634">
    <property type="term" value="C:nucleus"/>
    <property type="evidence" value="ECO:0007669"/>
    <property type="project" value="TreeGrafter"/>
</dbReference>
<dbReference type="EMBL" id="CANTFM010001725">
    <property type="protein sequence ID" value="CAI5742560.1"/>
    <property type="molecule type" value="Genomic_DNA"/>
</dbReference>
<reference evidence="2" key="1">
    <citation type="submission" date="2022-12" db="EMBL/GenBank/DDBJ databases">
        <authorList>
            <person name="Webb A."/>
        </authorList>
    </citation>
    <scope>NUCLEOTIDE SEQUENCE</scope>
    <source>
        <strain evidence="2">Pd1</strain>
    </source>
</reference>